<name>A0A3E1Y442_9BACT</name>
<evidence type="ECO:0000259" key="1">
    <source>
        <dbReference type="Pfam" id="PF18299"/>
    </source>
</evidence>
<organism evidence="2 3">
    <name type="scientific">Chitinophaga silvatica</name>
    <dbReference type="NCBI Taxonomy" id="2282649"/>
    <lineage>
        <taxon>Bacteria</taxon>
        <taxon>Pseudomonadati</taxon>
        <taxon>Bacteroidota</taxon>
        <taxon>Chitinophagia</taxon>
        <taxon>Chitinophagales</taxon>
        <taxon>Chitinophagaceae</taxon>
        <taxon>Chitinophaga</taxon>
    </lineage>
</organism>
<comment type="caution">
    <text evidence="2">The sequence shown here is derived from an EMBL/GenBank/DDBJ whole genome shotgun (WGS) entry which is preliminary data.</text>
</comment>
<dbReference type="SUPFAM" id="SSF56059">
    <property type="entry name" value="Glutathione synthetase ATP-binding domain-like"/>
    <property type="match status" value="1"/>
</dbReference>
<keyword evidence="3" id="KW-1185">Reference proteome</keyword>
<dbReference type="RefSeq" id="WP_116978102.1">
    <property type="nucleotide sequence ID" value="NZ_QPMM01000013.1"/>
</dbReference>
<dbReference type="Proteomes" id="UP000260644">
    <property type="component" value="Unassembled WGS sequence"/>
</dbReference>
<sequence length="243" mass="27936">MKAYIQISNNNQCSNPNSFAAYEGFLKLGWEIVFYKDVALITGNNPEDVVVGGINDVHKILHHFHFDIPTPLDYPESIRSFLGRKIWKSTMHQFANNNSFNIFIKPLHRSKSFTGKLITCERDLIGCYDFQSDTDIWCSESVNFIAEWRCFVRHGKILDVRRYRGNWKLQYNPEVIENAVHSYTNSPKAYAMDFGVTDNGRTLLIEANDGYSLGSYGLPVLDYAKLLSTRWAELTSSKDYGDF</sequence>
<evidence type="ECO:0000313" key="2">
    <source>
        <dbReference type="EMBL" id="RFS19448.1"/>
    </source>
</evidence>
<reference evidence="2 3" key="1">
    <citation type="submission" date="2018-07" db="EMBL/GenBank/DDBJ databases">
        <title>Chitinophaga K2CV101002-2 sp. nov., isolated from a monsoon evergreen broad-leaved forest soil.</title>
        <authorList>
            <person name="Lv Y."/>
        </authorList>
    </citation>
    <scope>NUCLEOTIDE SEQUENCE [LARGE SCALE GENOMIC DNA]</scope>
    <source>
        <strain evidence="2 3">GDMCC 1.1288</strain>
    </source>
</reference>
<dbReference type="AlphaFoldDB" id="A0A3E1Y442"/>
<dbReference type="OrthoDB" id="482201at2"/>
<dbReference type="InterPro" id="IPR041261">
    <property type="entry name" value="R2K_2"/>
</dbReference>
<proteinExistence type="predicted"/>
<protein>
    <submittedName>
        <fullName evidence="2">DUF4343 domain-containing protein</fullName>
    </submittedName>
</protein>
<gene>
    <name evidence="2" type="ORF">DVR12_22700</name>
</gene>
<dbReference type="Pfam" id="PF18299">
    <property type="entry name" value="R2K_2"/>
    <property type="match status" value="1"/>
</dbReference>
<dbReference type="EMBL" id="QPMM01000013">
    <property type="protein sequence ID" value="RFS19448.1"/>
    <property type="molecule type" value="Genomic_DNA"/>
</dbReference>
<evidence type="ECO:0000313" key="3">
    <source>
        <dbReference type="Proteomes" id="UP000260644"/>
    </source>
</evidence>
<accession>A0A3E1Y442</accession>
<feature type="domain" description="ATP-grasp" evidence="1">
    <location>
        <begin position="81"/>
        <end position="226"/>
    </location>
</feature>